<sequence length="350" mass="38824">MTLCFEHRLDGRDTDRCVKSIAPNLLDPERPVIPIPMQTREELLHMMKTADAAHILIDGGIFHFNALFTDVATCPAARVYYMRTPDLMAVARLGVFMKDHGVDLKPVRGEDFAALIQQAQYPERHRRWLDRWTSNQRPFKGLLDGRTKNTVVDQGIWLSSNGGCLVCGQPTDRMATSSFIGGNGVMLGLQLCADHEAEAKASPSLMHYVAQSAKVPPPAFAENVEELTAQEIVALSCVAIRDQLDCAIEKVDGTTITAVRPSGFRLILRQDSPMHYAYNIQDRDGKPLSRIDSADHHAVDYGPDHVHRDLSRKKKNEVESSFTYGFAVADLTAIRSLVEHAEAAATRHGP</sequence>
<accession>A0A246JCH7</accession>
<dbReference type="EMBL" id="NIOF01000005">
    <property type="protein sequence ID" value="OWQ90345.1"/>
    <property type="molecule type" value="Genomic_DNA"/>
</dbReference>
<evidence type="ECO:0000313" key="2">
    <source>
        <dbReference type="Proteomes" id="UP000197468"/>
    </source>
</evidence>
<gene>
    <name evidence="1" type="ORF">CDN99_13340</name>
</gene>
<name>A0A246JCH7_9BURK</name>
<keyword evidence="2" id="KW-1185">Reference proteome</keyword>
<dbReference type="Proteomes" id="UP000197468">
    <property type="component" value="Unassembled WGS sequence"/>
</dbReference>
<organism evidence="1 2">
    <name type="scientific">Roseateles aquatilis</name>
    <dbReference type="NCBI Taxonomy" id="431061"/>
    <lineage>
        <taxon>Bacteria</taxon>
        <taxon>Pseudomonadati</taxon>
        <taxon>Pseudomonadota</taxon>
        <taxon>Betaproteobacteria</taxon>
        <taxon>Burkholderiales</taxon>
        <taxon>Sphaerotilaceae</taxon>
        <taxon>Roseateles</taxon>
    </lineage>
</organism>
<proteinExistence type="predicted"/>
<comment type="caution">
    <text evidence="1">The sequence shown here is derived from an EMBL/GenBank/DDBJ whole genome shotgun (WGS) entry which is preliminary data.</text>
</comment>
<protein>
    <submittedName>
        <fullName evidence="1">Uncharacterized protein</fullName>
    </submittedName>
</protein>
<reference evidence="1 2" key="1">
    <citation type="journal article" date="2008" name="Int. J. Syst. Evol. Microbiol.">
        <title>Description of Roseateles aquatilis sp. nov. and Roseateles terrae sp. nov., in the class Betaproteobacteria, and emended description of the genus Roseateles.</title>
        <authorList>
            <person name="Gomila M."/>
            <person name="Bowien B."/>
            <person name="Falsen E."/>
            <person name="Moore E.R."/>
            <person name="Lalucat J."/>
        </authorList>
    </citation>
    <scope>NUCLEOTIDE SEQUENCE [LARGE SCALE GENOMIC DNA]</scope>
    <source>
        <strain evidence="1 2">CCUG 48205</strain>
    </source>
</reference>
<evidence type="ECO:0000313" key="1">
    <source>
        <dbReference type="EMBL" id="OWQ90345.1"/>
    </source>
</evidence>
<dbReference type="AlphaFoldDB" id="A0A246JCH7"/>